<dbReference type="AlphaFoldDB" id="A0AAE1CUR9"/>
<name>A0AAE1CUR9_9GAST</name>
<evidence type="ECO:0000313" key="1">
    <source>
        <dbReference type="EMBL" id="KAK3737933.1"/>
    </source>
</evidence>
<comment type="caution">
    <text evidence="1">The sequence shown here is derived from an EMBL/GenBank/DDBJ whole genome shotgun (WGS) entry which is preliminary data.</text>
</comment>
<organism evidence="1 2">
    <name type="scientific">Elysia crispata</name>
    <name type="common">lettuce slug</name>
    <dbReference type="NCBI Taxonomy" id="231223"/>
    <lineage>
        <taxon>Eukaryota</taxon>
        <taxon>Metazoa</taxon>
        <taxon>Spiralia</taxon>
        <taxon>Lophotrochozoa</taxon>
        <taxon>Mollusca</taxon>
        <taxon>Gastropoda</taxon>
        <taxon>Heterobranchia</taxon>
        <taxon>Euthyneura</taxon>
        <taxon>Panpulmonata</taxon>
        <taxon>Sacoglossa</taxon>
        <taxon>Placobranchoidea</taxon>
        <taxon>Plakobranchidae</taxon>
        <taxon>Elysia</taxon>
    </lineage>
</organism>
<protein>
    <submittedName>
        <fullName evidence="1">Uncharacterized protein</fullName>
    </submittedName>
</protein>
<reference evidence="1" key="1">
    <citation type="journal article" date="2023" name="G3 (Bethesda)">
        <title>A reference genome for the long-term kleptoplast-retaining sea slug Elysia crispata morphotype clarki.</title>
        <authorList>
            <person name="Eastman K.E."/>
            <person name="Pendleton A.L."/>
            <person name="Shaikh M.A."/>
            <person name="Suttiyut T."/>
            <person name="Ogas R."/>
            <person name="Tomko P."/>
            <person name="Gavelis G."/>
            <person name="Widhalm J.R."/>
            <person name="Wisecaver J.H."/>
        </authorList>
    </citation>
    <scope>NUCLEOTIDE SEQUENCE</scope>
    <source>
        <strain evidence="1">ECLA1</strain>
    </source>
</reference>
<dbReference type="EMBL" id="JAWDGP010006611">
    <property type="protein sequence ID" value="KAK3737933.1"/>
    <property type="molecule type" value="Genomic_DNA"/>
</dbReference>
<proteinExistence type="predicted"/>
<keyword evidence="2" id="KW-1185">Reference proteome</keyword>
<gene>
    <name evidence="1" type="ORF">RRG08_028557</name>
</gene>
<dbReference type="Proteomes" id="UP001283361">
    <property type="component" value="Unassembled WGS sequence"/>
</dbReference>
<evidence type="ECO:0000313" key="2">
    <source>
        <dbReference type="Proteomes" id="UP001283361"/>
    </source>
</evidence>
<sequence length="102" mass="12002">MSWSGSGLSTGTSRGRFRQFSRQLSFFEDSEEYYNSDDSEEDFDRETPIQCLSLINNVEYAYRKDPICPIISTVKEEERYEVCTTSEFLLWLSFLKLNLLEL</sequence>
<accession>A0AAE1CUR9</accession>